<dbReference type="AlphaFoldDB" id="A0A139H5H3"/>
<gene>
    <name evidence="2" type="ORF">AC578_10572</name>
</gene>
<name>A0A139H5H3_9PEZI</name>
<feature type="compositionally biased region" description="Basic and acidic residues" evidence="1">
    <location>
        <begin position="7"/>
        <end position="23"/>
    </location>
</feature>
<keyword evidence="3" id="KW-1185">Reference proteome</keyword>
<evidence type="ECO:0000313" key="3">
    <source>
        <dbReference type="Proteomes" id="UP000070133"/>
    </source>
</evidence>
<sequence length="88" mass="9784">MELGYELFREREEEQNEQDKEEVVDQVGPRPVAPRHGFCGQVINGLADIMHGLLGFTTESVPLLALLAHKEDGEEKVESAPKLSAIKL</sequence>
<dbReference type="EMBL" id="LFZN01000137">
    <property type="protein sequence ID" value="KXS97662.1"/>
    <property type="molecule type" value="Genomic_DNA"/>
</dbReference>
<protein>
    <submittedName>
        <fullName evidence="2">Uncharacterized protein</fullName>
    </submittedName>
</protein>
<dbReference type="Proteomes" id="UP000070133">
    <property type="component" value="Unassembled WGS sequence"/>
</dbReference>
<reference evidence="2 3" key="1">
    <citation type="submission" date="2015-07" db="EMBL/GenBank/DDBJ databases">
        <title>Comparative genomics of the Sigatoka disease complex on banana suggests a link between parallel evolutionary changes in Pseudocercospora fijiensis and Pseudocercospora eumusae and increased virulence on the banana host.</title>
        <authorList>
            <person name="Chang T.-C."/>
            <person name="Salvucci A."/>
            <person name="Crous P.W."/>
            <person name="Stergiopoulos I."/>
        </authorList>
    </citation>
    <scope>NUCLEOTIDE SEQUENCE [LARGE SCALE GENOMIC DNA]</scope>
    <source>
        <strain evidence="2 3">CBS 114824</strain>
    </source>
</reference>
<feature type="region of interest" description="Disordered" evidence="1">
    <location>
        <begin position="1"/>
        <end position="30"/>
    </location>
</feature>
<comment type="caution">
    <text evidence="2">The sequence shown here is derived from an EMBL/GenBank/DDBJ whole genome shotgun (WGS) entry which is preliminary data.</text>
</comment>
<evidence type="ECO:0000313" key="2">
    <source>
        <dbReference type="EMBL" id="KXS97662.1"/>
    </source>
</evidence>
<accession>A0A139H5H3</accession>
<evidence type="ECO:0000256" key="1">
    <source>
        <dbReference type="SAM" id="MobiDB-lite"/>
    </source>
</evidence>
<proteinExistence type="predicted"/>
<organism evidence="2 3">
    <name type="scientific">Pseudocercospora eumusae</name>
    <dbReference type="NCBI Taxonomy" id="321146"/>
    <lineage>
        <taxon>Eukaryota</taxon>
        <taxon>Fungi</taxon>
        <taxon>Dikarya</taxon>
        <taxon>Ascomycota</taxon>
        <taxon>Pezizomycotina</taxon>
        <taxon>Dothideomycetes</taxon>
        <taxon>Dothideomycetidae</taxon>
        <taxon>Mycosphaerellales</taxon>
        <taxon>Mycosphaerellaceae</taxon>
        <taxon>Pseudocercospora</taxon>
    </lineage>
</organism>